<dbReference type="InterPro" id="IPR017850">
    <property type="entry name" value="Alkaline_phosphatase_core_sf"/>
</dbReference>
<sequence>MSLKTSSVLLYLFLLHLAGIYLFTRGFLLTRLSLASFASCDASSPCTLRPTHRRAVFLIVDALRFDFLSPNPPEPHSPYHHNVLTLPRELTARYPQHSFLFNAYADPPTTTLQRIKGLVTGSLPTFVDMGHNFGGSSIAEDSIIHQLRVANKTIAFMGDDTWLSVFPSSFHPEMLHDFDSFNVEDLHTVDNGVIANLIPLLTNSPHAKSWDFLIGHFLGVDHVGHRVGPDHPAMKSKQEQMNDVLGRVVDALEPDTLLVVLGDHGMDRKGDHGGDGDLEVSSGMWIYSKGLPLSVADATIPSHLQKTVIFPGASVPHRRVQQIDLVSSLSLLLGLPIPFNNLGTVIPELFWRGESGIEYENALSLNLRQVNAYLATYRASSAGGELDGVWDGLQKQWGAVVSAEPSERREQSVEYTRLALETCRSLWAQFNVGLIVFGLIILGLSSVVGWALAGATLGAIAHMPVQAVFGFKGVSLIQFLIFGASVGSAVAVIATAPPRIHLSWSLVPLVLHPLAFLSNSYTFWEDRIIPFLLLTTSVPAFLTSFSAPTARLRRRILFFSAVFAAVTYFAGGTVASPPTIVIAIICPACIFLPFAIRRVLAISKSDNGVASIFLPYILTPTLLGGTAYWMVEWIDSAQALGVSADLRLLRTIVGWCTIGGMLLAGGALWTAVPVALHITTERALPGSSPNAKARVTILGFANAFGAPYLIFWCIALGLTWAATQLSGQVALGFGTLALLAHLEVVDSVRDARALQDAFIADPAAALALLRAQSGQAMAELQGPGTTGLEAQVTFEEIVPLALLALLSFFATGHQATVPSLQWKSAFVLSASVTYPWSPALVLLNTVGPVVLCALAVPLVALWNVAPLPVVSAPVDPKAEEANDGRVKVEEPGAQVHRNAVRASLGVMVYFTALLLGAAVGAAVLRRHLMVWKVFAPRYMAGAMHLLAVDAGVVLGVHIGSSVALLATFFIGLSCQIERPSVSGWQQKTSELPSTLLKVMDESGVV</sequence>
<feature type="transmembrane region" description="Helical" evidence="11">
    <location>
        <begin position="556"/>
        <end position="574"/>
    </location>
</feature>
<dbReference type="CDD" id="cd16023">
    <property type="entry name" value="GPI_EPT_3"/>
    <property type="match status" value="1"/>
</dbReference>
<feature type="transmembrane region" description="Helical" evidence="11">
    <location>
        <begin position="580"/>
        <end position="600"/>
    </location>
</feature>
<comment type="subcellular location">
    <subcellularLocation>
        <location evidence="1">Endoplasmic reticulum membrane</location>
        <topology evidence="1">Multi-pass membrane protein</topology>
    </subcellularLocation>
</comment>
<dbReference type="KEGG" id="hir:HETIRDRAFT_460906"/>
<dbReference type="EMBL" id="KI925464">
    <property type="protein sequence ID" value="ETW76787.1"/>
    <property type="molecule type" value="Genomic_DNA"/>
</dbReference>
<comment type="similarity">
    <text evidence="3">Belongs to the PIGG/PIGN/PIGO family. PIGO subfamily.</text>
</comment>
<dbReference type="InterPro" id="IPR002591">
    <property type="entry name" value="Phosphodiest/P_Trfase"/>
</dbReference>
<name>W4JTB8_HETIT</name>
<dbReference type="eggNOG" id="KOG2126">
    <property type="taxonomic scope" value="Eukaryota"/>
</dbReference>
<evidence type="ECO:0000256" key="3">
    <source>
        <dbReference type="ARBA" id="ARBA00008695"/>
    </source>
</evidence>
<feature type="transmembrane region" description="Helical" evidence="11">
    <location>
        <begin position="528"/>
        <end position="547"/>
    </location>
</feature>
<organism evidence="12 13">
    <name type="scientific">Heterobasidion irregulare (strain TC 32-1)</name>
    <dbReference type="NCBI Taxonomy" id="747525"/>
    <lineage>
        <taxon>Eukaryota</taxon>
        <taxon>Fungi</taxon>
        <taxon>Dikarya</taxon>
        <taxon>Basidiomycota</taxon>
        <taxon>Agaricomycotina</taxon>
        <taxon>Agaricomycetes</taxon>
        <taxon>Russulales</taxon>
        <taxon>Bondarzewiaceae</taxon>
        <taxon>Heterobasidion</taxon>
        <taxon>Heterobasidion annosum species complex</taxon>
    </lineage>
</organism>
<dbReference type="AlphaFoldDB" id="W4JTB8"/>
<dbReference type="GeneID" id="20677121"/>
<dbReference type="PANTHER" id="PTHR23071">
    <property type="entry name" value="PHOSPHATIDYLINOSITOL GLYCAN"/>
    <property type="match status" value="1"/>
</dbReference>
<dbReference type="SUPFAM" id="SSF53649">
    <property type="entry name" value="Alkaline phosphatase-like"/>
    <property type="match status" value="1"/>
</dbReference>
<evidence type="ECO:0000256" key="11">
    <source>
        <dbReference type="SAM" id="Phobius"/>
    </source>
</evidence>
<dbReference type="Proteomes" id="UP000030671">
    <property type="component" value="Unassembled WGS sequence"/>
</dbReference>
<evidence type="ECO:0000256" key="4">
    <source>
        <dbReference type="ARBA" id="ARBA00022502"/>
    </source>
</evidence>
<evidence type="ECO:0000313" key="13">
    <source>
        <dbReference type="Proteomes" id="UP000030671"/>
    </source>
</evidence>
<dbReference type="STRING" id="747525.W4JTB8"/>
<dbReference type="InterPro" id="IPR037675">
    <property type="entry name" value="PIG-O_N"/>
</dbReference>
<evidence type="ECO:0000256" key="7">
    <source>
        <dbReference type="ARBA" id="ARBA00022824"/>
    </source>
</evidence>
<dbReference type="GO" id="GO:0006506">
    <property type="term" value="P:GPI anchor biosynthetic process"/>
    <property type="evidence" value="ECO:0007669"/>
    <property type="project" value="UniProtKB-UniPathway"/>
</dbReference>
<evidence type="ECO:0000256" key="8">
    <source>
        <dbReference type="ARBA" id="ARBA00022989"/>
    </source>
</evidence>
<gene>
    <name evidence="12" type="ORF">HETIRDRAFT_460906</name>
</gene>
<evidence type="ECO:0000313" key="12">
    <source>
        <dbReference type="EMBL" id="ETW76787.1"/>
    </source>
</evidence>
<reference evidence="12 13" key="1">
    <citation type="journal article" date="2012" name="New Phytol.">
        <title>Insight into trade-off between wood decay and parasitism from the genome of a fungal forest pathogen.</title>
        <authorList>
            <person name="Olson A."/>
            <person name="Aerts A."/>
            <person name="Asiegbu F."/>
            <person name="Belbahri L."/>
            <person name="Bouzid O."/>
            <person name="Broberg A."/>
            <person name="Canback B."/>
            <person name="Coutinho P.M."/>
            <person name="Cullen D."/>
            <person name="Dalman K."/>
            <person name="Deflorio G."/>
            <person name="van Diepen L.T."/>
            <person name="Dunand C."/>
            <person name="Duplessis S."/>
            <person name="Durling M."/>
            <person name="Gonthier P."/>
            <person name="Grimwood J."/>
            <person name="Fossdal C.G."/>
            <person name="Hansson D."/>
            <person name="Henrissat B."/>
            <person name="Hietala A."/>
            <person name="Himmelstrand K."/>
            <person name="Hoffmeister D."/>
            <person name="Hogberg N."/>
            <person name="James T.Y."/>
            <person name="Karlsson M."/>
            <person name="Kohler A."/>
            <person name="Kues U."/>
            <person name="Lee Y.H."/>
            <person name="Lin Y.C."/>
            <person name="Lind M."/>
            <person name="Lindquist E."/>
            <person name="Lombard V."/>
            <person name="Lucas S."/>
            <person name="Lunden K."/>
            <person name="Morin E."/>
            <person name="Murat C."/>
            <person name="Park J."/>
            <person name="Raffaello T."/>
            <person name="Rouze P."/>
            <person name="Salamov A."/>
            <person name="Schmutz J."/>
            <person name="Solheim H."/>
            <person name="Stahlberg J."/>
            <person name="Velez H."/>
            <person name="de Vries R.P."/>
            <person name="Wiebenga A."/>
            <person name="Woodward S."/>
            <person name="Yakovlev I."/>
            <person name="Garbelotto M."/>
            <person name="Martin F."/>
            <person name="Grigoriev I.V."/>
            <person name="Stenlid J."/>
        </authorList>
    </citation>
    <scope>NUCLEOTIDE SEQUENCE [LARGE SCALE GENOMIC DNA]</scope>
    <source>
        <strain evidence="12 13">TC 32-1</strain>
    </source>
</reference>
<feature type="transmembrane region" description="Helical" evidence="11">
    <location>
        <begin position="612"/>
        <end position="631"/>
    </location>
</feature>
<dbReference type="InParanoid" id="W4JTB8"/>
<comment type="pathway">
    <text evidence="2">Glycolipid biosynthesis; glycosylphosphatidylinositol-anchor biosynthesis.</text>
</comment>
<evidence type="ECO:0000256" key="2">
    <source>
        <dbReference type="ARBA" id="ARBA00004687"/>
    </source>
</evidence>
<feature type="transmembrane region" description="Helical" evidence="11">
    <location>
        <begin position="839"/>
        <end position="862"/>
    </location>
</feature>
<feature type="transmembrane region" description="Helical" evidence="11">
    <location>
        <begin position="697"/>
        <end position="721"/>
    </location>
</feature>
<dbReference type="FunCoup" id="W4JTB8">
    <property type="interactions" value="152"/>
</dbReference>
<dbReference type="Gene3D" id="3.40.720.10">
    <property type="entry name" value="Alkaline Phosphatase, subunit A"/>
    <property type="match status" value="1"/>
</dbReference>
<proteinExistence type="inferred from homology"/>
<dbReference type="OrthoDB" id="272139at2759"/>
<keyword evidence="7" id="KW-0256">Endoplasmic reticulum</keyword>
<keyword evidence="4" id="KW-0337">GPI-anchor biosynthesis</keyword>
<dbReference type="GO" id="GO:0051377">
    <property type="term" value="F:mannose-ethanolamine phosphotransferase activity"/>
    <property type="evidence" value="ECO:0007669"/>
    <property type="project" value="InterPro"/>
</dbReference>
<dbReference type="UniPathway" id="UPA00196"/>
<feature type="transmembrane region" description="Helical" evidence="11">
    <location>
        <begin position="434"/>
        <end position="461"/>
    </location>
</feature>
<evidence type="ECO:0000256" key="10">
    <source>
        <dbReference type="ARBA" id="ARBA00023180"/>
    </source>
</evidence>
<feature type="transmembrane region" description="Helical" evidence="11">
    <location>
        <begin position="906"/>
        <end position="924"/>
    </location>
</feature>
<protein>
    <submittedName>
        <fullName evidence="12">Uncharacterized protein</fullName>
    </submittedName>
</protein>
<feature type="transmembrane region" description="Helical" evidence="11">
    <location>
        <begin position="727"/>
        <end position="745"/>
    </location>
</feature>
<feature type="transmembrane region" description="Helical" evidence="11">
    <location>
        <begin position="945"/>
        <end position="972"/>
    </location>
</feature>
<keyword evidence="5" id="KW-0808">Transferase</keyword>
<keyword evidence="6 11" id="KW-0812">Transmembrane</keyword>
<dbReference type="HOGENOM" id="CLU_004298_1_1_1"/>
<keyword evidence="10" id="KW-0325">Glycoprotein</keyword>
<keyword evidence="8 11" id="KW-1133">Transmembrane helix</keyword>
<evidence type="ECO:0000256" key="6">
    <source>
        <dbReference type="ARBA" id="ARBA00022692"/>
    </source>
</evidence>
<keyword evidence="13" id="KW-1185">Reference proteome</keyword>
<dbReference type="RefSeq" id="XP_009551658.1">
    <property type="nucleotide sequence ID" value="XM_009553363.1"/>
</dbReference>
<evidence type="ECO:0000256" key="5">
    <source>
        <dbReference type="ARBA" id="ARBA00022679"/>
    </source>
</evidence>
<evidence type="ECO:0000256" key="9">
    <source>
        <dbReference type="ARBA" id="ARBA00023136"/>
    </source>
</evidence>
<dbReference type="Pfam" id="PF01663">
    <property type="entry name" value="Phosphodiest"/>
    <property type="match status" value="1"/>
</dbReference>
<feature type="transmembrane region" description="Helical" evidence="11">
    <location>
        <begin position="6"/>
        <end position="24"/>
    </location>
</feature>
<dbReference type="PANTHER" id="PTHR23071:SF1">
    <property type="entry name" value="GPI ETHANOLAMINE PHOSPHATE TRANSFERASE 3"/>
    <property type="match status" value="1"/>
</dbReference>
<accession>W4JTB8</accession>
<keyword evidence="9 11" id="KW-0472">Membrane</keyword>
<feature type="transmembrane region" description="Helical" evidence="11">
    <location>
        <begin position="651"/>
        <end position="676"/>
    </location>
</feature>
<dbReference type="InterPro" id="IPR039524">
    <property type="entry name" value="PIGO/GPI13"/>
</dbReference>
<evidence type="ECO:0000256" key="1">
    <source>
        <dbReference type="ARBA" id="ARBA00004477"/>
    </source>
</evidence>
<feature type="transmembrane region" description="Helical" evidence="11">
    <location>
        <begin position="473"/>
        <end position="495"/>
    </location>
</feature>
<dbReference type="GO" id="GO:0005789">
    <property type="term" value="C:endoplasmic reticulum membrane"/>
    <property type="evidence" value="ECO:0007669"/>
    <property type="project" value="UniProtKB-SubCell"/>
</dbReference>